<feature type="coiled-coil region" evidence="3">
    <location>
        <begin position="120"/>
        <end position="204"/>
    </location>
</feature>
<dbReference type="SUPFAM" id="SSF144284">
    <property type="entry name" value="Sec2 N-terminal region"/>
    <property type="match status" value="1"/>
</dbReference>
<feature type="region of interest" description="Disordered" evidence="4">
    <location>
        <begin position="207"/>
        <end position="259"/>
    </location>
</feature>
<reference evidence="6" key="2">
    <citation type="submission" date="2004-02" db="EMBL/GenBank/DDBJ databases">
        <authorList>
            <consortium name="Genoscope"/>
            <consortium name="Whitehead Institute Centre for Genome Research"/>
        </authorList>
    </citation>
    <scope>NUCLEOTIDE SEQUENCE</scope>
</reference>
<feature type="region of interest" description="Disordered" evidence="4">
    <location>
        <begin position="1"/>
        <end position="20"/>
    </location>
</feature>
<dbReference type="GO" id="GO:0070319">
    <property type="term" value="C:Golgi to plasma membrane transport vesicle"/>
    <property type="evidence" value="ECO:0007669"/>
    <property type="project" value="TreeGrafter"/>
</dbReference>
<accession>Q4RS47</accession>
<dbReference type="EMBL" id="CAAE01015000">
    <property type="protein sequence ID" value="CAG08785.1"/>
    <property type="molecule type" value="Genomic_DNA"/>
</dbReference>
<keyword evidence="1 3" id="KW-0175">Coiled coil</keyword>
<feature type="domain" description="GDP/GTP exchange factor Sec2 N-terminal" evidence="5">
    <location>
        <begin position="110"/>
        <end position="203"/>
    </location>
</feature>
<organism evidence="6">
    <name type="scientific">Tetraodon nigroviridis</name>
    <name type="common">Spotted green pufferfish</name>
    <name type="synonym">Chelonodon nigroviridis</name>
    <dbReference type="NCBI Taxonomy" id="99883"/>
    <lineage>
        <taxon>Eukaryota</taxon>
        <taxon>Metazoa</taxon>
        <taxon>Chordata</taxon>
        <taxon>Craniata</taxon>
        <taxon>Vertebrata</taxon>
        <taxon>Euteleostomi</taxon>
        <taxon>Actinopterygii</taxon>
        <taxon>Neopterygii</taxon>
        <taxon>Teleostei</taxon>
        <taxon>Neoteleostei</taxon>
        <taxon>Acanthomorphata</taxon>
        <taxon>Eupercaria</taxon>
        <taxon>Tetraodontiformes</taxon>
        <taxon>Tetradontoidea</taxon>
        <taxon>Tetraodontidae</taxon>
        <taxon>Tetraodon</taxon>
    </lineage>
</organism>
<sequence>MDAFEGLHSVRISPSPPPLPAAGPGYEVLRAGRSGVAVYSSSVFFGTPDVQAARLKSSRGAQEGGGCVVGRLIDLDPEPDPRVEGGGQAGPPSGRDHGDLSPLRRSSLETREKEIREKGSEILREQLDAAKKELKLKDKECERLSQVRNQLEQELEELTASLFEEAHKMVREANVKRAAAEKQLKEAQGKIDVLQAEVTALKTLVLTSTPSSPNRQLHPQLQPSTTRATHKHHGHSRNKSLSGTRPPPPGPAGAPVSQEERELDSVLYAEFLLWKEKPSLDHSSAFLSRVYREDVGPCLSFARSEVTVPRPPPPSRRRLSQLAHLRRCVPQLSQRVQSAVVNNSLTIEPVAVSGGPLVKASAAAACGGPKKCALSGMSRLCRHRIKLGDKGSYHFISPSSRARIAAVCNFFTYIRYIQQGLVRHDAEQMFWEVMRLRREMTTARLGFYT</sequence>
<dbReference type="InterPro" id="IPR040351">
    <property type="entry name" value="RAB3IL/RAB3IP/Sec2"/>
</dbReference>
<comment type="caution">
    <text evidence="6">The sequence shown here is derived from an EMBL/GenBank/DDBJ whole genome shotgun (WGS) entry which is preliminary data.</text>
</comment>
<feature type="compositionally biased region" description="Basic residues" evidence="4">
    <location>
        <begin position="228"/>
        <end position="238"/>
    </location>
</feature>
<proteinExistence type="inferred from homology"/>
<dbReference type="Pfam" id="PF06428">
    <property type="entry name" value="Sec2p"/>
    <property type="match status" value="1"/>
</dbReference>
<evidence type="ECO:0000256" key="1">
    <source>
        <dbReference type="ARBA" id="ARBA00023054"/>
    </source>
</evidence>
<dbReference type="OrthoDB" id="5560525at2759"/>
<dbReference type="PANTHER" id="PTHR14430">
    <property type="entry name" value="RABIN3-RELATED"/>
    <property type="match status" value="1"/>
</dbReference>
<evidence type="ECO:0000313" key="6">
    <source>
        <dbReference type="EMBL" id="CAG08785.1"/>
    </source>
</evidence>
<evidence type="ECO:0000259" key="5">
    <source>
        <dbReference type="Pfam" id="PF06428"/>
    </source>
</evidence>
<feature type="non-terminal residue" evidence="6">
    <location>
        <position position="449"/>
    </location>
</feature>
<evidence type="ECO:0000256" key="3">
    <source>
        <dbReference type="SAM" id="Coils"/>
    </source>
</evidence>
<dbReference type="PANTHER" id="PTHR14430:SF5">
    <property type="entry name" value="GUANINE NUCLEOTIDE EXCHANGE FACTOR FOR RAB-3A"/>
    <property type="match status" value="1"/>
</dbReference>
<reference evidence="6" key="1">
    <citation type="journal article" date="2004" name="Nature">
        <title>Genome duplication in the teleost fish Tetraodon nigroviridis reveals the early vertebrate proto-karyotype.</title>
        <authorList>
            <person name="Jaillon O."/>
            <person name="Aury J.-M."/>
            <person name="Brunet F."/>
            <person name="Petit J.-L."/>
            <person name="Stange-Thomann N."/>
            <person name="Mauceli E."/>
            <person name="Bouneau L."/>
            <person name="Fischer C."/>
            <person name="Ozouf-Costaz C."/>
            <person name="Bernot A."/>
            <person name="Nicaud S."/>
            <person name="Jaffe D."/>
            <person name="Fisher S."/>
            <person name="Lutfalla G."/>
            <person name="Dossat C."/>
            <person name="Segurens B."/>
            <person name="Dasilva C."/>
            <person name="Salanoubat M."/>
            <person name="Levy M."/>
            <person name="Boudet N."/>
            <person name="Castellano S."/>
            <person name="Anthouard V."/>
            <person name="Jubin C."/>
            <person name="Castelli V."/>
            <person name="Katinka M."/>
            <person name="Vacherie B."/>
            <person name="Biemont C."/>
            <person name="Skalli Z."/>
            <person name="Cattolico L."/>
            <person name="Poulain J."/>
            <person name="De Berardinis V."/>
            <person name="Cruaud C."/>
            <person name="Duprat S."/>
            <person name="Brottier P."/>
            <person name="Coutanceau J.-P."/>
            <person name="Gouzy J."/>
            <person name="Parra G."/>
            <person name="Lardier G."/>
            <person name="Chapple C."/>
            <person name="McKernan K.J."/>
            <person name="McEwan P."/>
            <person name="Bosak S."/>
            <person name="Kellis M."/>
            <person name="Volff J.-N."/>
            <person name="Guigo R."/>
            <person name="Zody M.C."/>
            <person name="Mesirov J."/>
            <person name="Lindblad-Toh K."/>
            <person name="Birren B."/>
            <person name="Nusbaum C."/>
            <person name="Kahn D."/>
            <person name="Robinson-Rechavi M."/>
            <person name="Laudet V."/>
            <person name="Schachter V."/>
            <person name="Quetier F."/>
            <person name="Saurin W."/>
            <person name="Scarpelli C."/>
            <person name="Wincker P."/>
            <person name="Lander E.S."/>
            <person name="Weissenbach J."/>
            <person name="Roest Crollius H."/>
        </authorList>
    </citation>
    <scope>NUCLEOTIDE SEQUENCE [LARGE SCALE GENOMIC DNA]</scope>
</reference>
<feature type="region of interest" description="Disordered" evidence="4">
    <location>
        <begin position="70"/>
        <end position="114"/>
    </location>
</feature>
<gene>
    <name evidence="6" type="ORF">GSTENG00029870001</name>
</gene>
<evidence type="ECO:0000256" key="4">
    <source>
        <dbReference type="SAM" id="MobiDB-lite"/>
    </source>
</evidence>
<name>Q4RS47_TETNG</name>
<feature type="compositionally biased region" description="Polar residues" evidence="4">
    <location>
        <begin position="207"/>
        <end position="227"/>
    </location>
</feature>
<evidence type="ECO:0000256" key="2">
    <source>
        <dbReference type="ARBA" id="ARBA00025794"/>
    </source>
</evidence>
<dbReference type="GO" id="GO:0006887">
    <property type="term" value="P:exocytosis"/>
    <property type="evidence" value="ECO:0007669"/>
    <property type="project" value="TreeGrafter"/>
</dbReference>
<dbReference type="KEGG" id="tng:GSTEN00029870G001"/>
<dbReference type="GO" id="GO:0005085">
    <property type="term" value="F:guanyl-nucleotide exchange factor activity"/>
    <property type="evidence" value="ECO:0007669"/>
    <property type="project" value="InterPro"/>
</dbReference>
<dbReference type="AlphaFoldDB" id="Q4RS47"/>
<protein>
    <submittedName>
        <fullName evidence="6">(spotted green pufferfish) hypothetical protein</fullName>
    </submittedName>
</protein>
<comment type="similarity">
    <text evidence="2">Belongs to the SEC2 family.</text>
</comment>
<dbReference type="Gene3D" id="1.20.5.4880">
    <property type="match status" value="1"/>
</dbReference>
<dbReference type="InterPro" id="IPR009449">
    <property type="entry name" value="Sec2_N"/>
</dbReference>
<dbReference type="Pfam" id="PF25555">
    <property type="entry name" value="RAB3A-like_C"/>
    <property type="match status" value="1"/>
</dbReference>